<dbReference type="Pfam" id="PF18963">
    <property type="entry name" value="DUF5703"/>
    <property type="match status" value="1"/>
</dbReference>
<evidence type="ECO:0008006" key="4">
    <source>
        <dbReference type="Google" id="ProtNLM"/>
    </source>
</evidence>
<comment type="caution">
    <text evidence="2">The sequence shown here is derived from an EMBL/GenBank/DDBJ whole genome shotgun (WGS) entry which is preliminary data.</text>
</comment>
<reference evidence="2 3" key="1">
    <citation type="submission" date="2023-07" db="EMBL/GenBank/DDBJ databases">
        <title>Sequencing the genomes of 1000 actinobacteria strains.</title>
        <authorList>
            <person name="Klenk H.-P."/>
        </authorList>
    </citation>
    <scope>NUCLEOTIDE SEQUENCE [LARGE SCALE GENOMIC DNA]</scope>
    <source>
        <strain evidence="2 3">DSM 19426</strain>
    </source>
</reference>
<name>A0ABU2C192_9ACTN</name>
<dbReference type="InterPro" id="IPR043758">
    <property type="entry name" value="DUF5703"/>
</dbReference>
<keyword evidence="3" id="KW-1185">Reference proteome</keyword>
<evidence type="ECO:0000313" key="2">
    <source>
        <dbReference type="EMBL" id="MDR7364420.1"/>
    </source>
</evidence>
<accession>A0ABU2C192</accession>
<gene>
    <name evidence="2" type="ORF">J2S63_003973</name>
</gene>
<dbReference type="EMBL" id="JAVDYG010000001">
    <property type="protein sequence ID" value="MDR7364420.1"/>
    <property type="molecule type" value="Genomic_DNA"/>
</dbReference>
<proteinExistence type="predicted"/>
<dbReference type="RefSeq" id="WP_425573299.1">
    <property type="nucleotide sequence ID" value="NZ_BAAAPS010000005.1"/>
</dbReference>
<evidence type="ECO:0000256" key="1">
    <source>
        <dbReference type="SAM" id="MobiDB-lite"/>
    </source>
</evidence>
<sequence>MARPPVHSLHTTGTRKYGAPSRSATEYEFDRITIPRDFSRSYVTRLLVDRAEHGGWEIDRLRVLHDGTRKVILRRRIIRQTRTAV</sequence>
<protein>
    <recommendedName>
        <fullName evidence="4">DUF4177 domain-containing protein</fullName>
    </recommendedName>
</protein>
<organism evidence="2 3">
    <name type="scientific">Nocardioides marmoribigeumensis</name>
    <dbReference type="NCBI Taxonomy" id="433649"/>
    <lineage>
        <taxon>Bacteria</taxon>
        <taxon>Bacillati</taxon>
        <taxon>Actinomycetota</taxon>
        <taxon>Actinomycetes</taxon>
        <taxon>Propionibacteriales</taxon>
        <taxon>Nocardioidaceae</taxon>
        <taxon>Nocardioides</taxon>
    </lineage>
</organism>
<evidence type="ECO:0000313" key="3">
    <source>
        <dbReference type="Proteomes" id="UP001183648"/>
    </source>
</evidence>
<feature type="region of interest" description="Disordered" evidence="1">
    <location>
        <begin position="1"/>
        <end position="21"/>
    </location>
</feature>
<dbReference type="Proteomes" id="UP001183648">
    <property type="component" value="Unassembled WGS sequence"/>
</dbReference>